<evidence type="ECO:0000313" key="10">
    <source>
        <dbReference type="EMBL" id="CAA9287760.1"/>
    </source>
</evidence>
<comment type="similarity">
    <text evidence="6">Belongs to the complex I subunit 2 family.</text>
</comment>
<dbReference type="AlphaFoldDB" id="A0A6J4JUC7"/>
<proteinExistence type="inferred from homology"/>
<dbReference type="GO" id="GO:0042773">
    <property type="term" value="P:ATP synthesis coupled electron transport"/>
    <property type="evidence" value="ECO:0007669"/>
    <property type="project" value="InterPro"/>
</dbReference>
<dbReference type="EMBL" id="CADCTC010000233">
    <property type="protein sequence ID" value="CAA9287760.1"/>
    <property type="molecule type" value="Genomic_DNA"/>
</dbReference>
<dbReference type="GO" id="GO:0012505">
    <property type="term" value="C:endomembrane system"/>
    <property type="evidence" value="ECO:0007669"/>
    <property type="project" value="UniProtKB-SubCell"/>
</dbReference>
<feature type="transmembrane region" description="Helical" evidence="6">
    <location>
        <begin position="375"/>
        <end position="399"/>
    </location>
</feature>
<comment type="subcellular location">
    <subcellularLocation>
        <location evidence="6">Cell membrane</location>
        <topology evidence="6">Multi-pass membrane protein</topology>
    </subcellularLocation>
    <subcellularLocation>
        <location evidence="1">Endomembrane system</location>
        <topology evidence="1">Multi-pass membrane protein</topology>
    </subcellularLocation>
    <subcellularLocation>
        <location evidence="7">Membrane</location>
        <topology evidence="7">Multi-pass membrane protein</topology>
    </subcellularLocation>
</comment>
<evidence type="ECO:0000256" key="6">
    <source>
        <dbReference type="HAMAP-Rule" id="MF_00445"/>
    </source>
</evidence>
<comment type="function">
    <text evidence="6">NDH-1 shuttles electrons from NADH, via FMN and iron-sulfur (Fe-S) centers, to quinones in the respiratory chain. The immediate electron acceptor for the enzyme in this species is believed to be ubiquinone. Couples the redox reaction to proton translocation (for every two electrons transferred, four hydrogen ions are translocated across the cytoplasmic membrane), and thus conserves the redox energy in a proton gradient.</text>
</comment>
<feature type="transmembrane region" description="Helical" evidence="6">
    <location>
        <begin position="274"/>
        <end position="293"/>
    </location>
</feature>
<feature type="transmembrane region" description="Helical" evidence="6">
    <location>
        <begin position="75"/>
        <end position="95"/>
    </location>
</feature>
<keyword evidence="3 6" id="KW-0812">Transmembrane</keyword>
<feature type="compositionally biased region" description="Basic and acidic residues" evidence="8">
    <location>
        <begin position="549"/>
        <end position="564"/>
    </location>
</feature>
<evidence type="ECO:0000256" key="1">
    <source>
        <dbReference type="ARBA" id="ARBA00004127"/>
    </source>
</evidence>
<evidence type="ECO:0000256" key="2">
    <source>
        <dbReference type="ARBA" id="ARBA00022475"/>
    </source>
</evidence>
<feature type="compositionally biased region" description="Low complexity" evidence="8">
    <location>
        <begin position="528"/>
        <end position="543"/>
    </location>
</feature>
<dbReference type="GO" id="GO:0005886">
    <property type="term" value="C:plasma membrane"/>
    <property type="evidence" value="ECO:0007669"/>
    <property type="project" value="UniProtKB-SubCell"/>
</dbReference>
<accession>A0A6J4JUC7</accession>
<dbReference type="GO" id="GO:0008137">
    <property type="term" value="F:NADH dehydrogenase (ubiquinone) activity"/>
    <property type="evidence" value="ECO:0007669"/>
    <property type="project" value="InterPro"/>
</dbReference>
<evidence type="ECO:0000259" key="9">
    <source>
        <dbReference type="Pfam" id="PF00361"/>
    </source>
</evidence>
<dbReference type="EC" id="7.1.1.-" evidence="6"/>
<feature type="transmembrane region" description="Helical" evidence="6">
    <location>
        <begin position="411"/>
        <end position="431"/>
    </location>
</feature>
<feature type="transmembrane region" description="Helical" evidence="6">
    <location>
        <begin position="12"/>
        <end position="33"/>
    </location>
</feature>
<evidence type="ECO:0000256" key="3">
    <source>
        <dbReference type="ARBA" id="ARBA00022692"/>
    </source>
</evidence>
<keyword evidence="6" id="KW-0520">NAD</keyword>
<dbReference type="PANTHER" id="PTHR22773">
    <property type="entry name" value="NADH DEHYDROGENASE"/>
    <property type="match status" value="1"/>
</dbReference>
<evidence type="ECO:0000256" key="4">
    <source>
        <dbReference type="ARBA" id="ARBA00022989"/>
    </source>
</evidence>
<dbReference type="InterPro" id="IPR010096">
    <property type="entry name" value="NADH-Q_OxRdtase_suN/2"/>
</dbReference>
<keyword evidence="4 6" id="KW-1133">Transmembrane helix</keyword>
<sequence>MAFDINNLDYSLITPDLMLLGLIFVALALDLILPRSQKWLIGWVTIAGLVGSAAAAVSFWGVRENFAGVIRIDEYSVFFTVTFLLASIGVALISLDYVDRFLPHPGEYYGLLISGTLGMVLMAQANELLTAYISLELLSFSSYVLVSYAKTNLKSNEAGLKYIILGAFSSALLLYAISLVYGTTGTTYLPDVARAIGRMGDLSPAFMIALALLIAGLGFKIAAVPFHMWTPDVYEGAPTPVTAYLSVSSKAAGFALTLRILVGGFLPLQEQYQTVFGLLAVLTMTLGNLVALQQRNVKRLLAYSSISQAGYVLVGMAALSRTGDIAEMATRGMMLHLLGYVFTNLASFGALIAFQNTSGGREMLSDMAGFARRAPVPALAMMAGLFSLAGMPLFAGFVTKFYLFTAATRAGLLWLVAIAVINSTISLYYYLLVVYEMYVRTPPGFEEADGHAAHGRVITSAAAASLPLMEGYHGTRAGTVYQAAEGGTAVALMHATAVGQNGHSANGHATGHSAATHDAHGSPAIENASDGHAPAHGAAAAHGNGHGVAHGDGHGDGHGGHGEDFQPISGFGRGITDDMTKERYFPPVRVGWPLTLGLLLFMAGIFYIGIYPTPIMDALQDASRSLFVS</sequence>
<keyword evidence="6" id="KW-0813">Transport</keyword>
<feature type="transmembrane region" description="Helical" evidence="6">
    <location>
        <begin position="40"/>
        <end position="63"/>
    </location>
</feature>
<feature type="transmembrane region" description="Helical" evidence="6">
    <location>
        <begin position="107"/>
        <end position="125"/>
    </location>
</feature>
<gene>
    <name evidence="6" type="primary">nuoN</name>
    <name evidence="10" type="ORF">AVDCRST_MAG77-4449</name>
</gene>
<feature type="domain" description="NADH:quinone oxidoreductase/Mrp antiporter transmembrane" evidence="9">
    <location>
        <begin position="125"/>
        <end position="426"/>
    </location>
</feature>
<dbReference type="Pfam" id="PF00361">
    <property type="entry name" value="Proton_antipo_M"/>
    <property type="match status" value="1"/>
</dbReference>
<feature type="region of interest" description="Disordered" evidence="8">
    <location>
        <begin position="501"/>
        <end position="572"/>
    </location>
</feature>
<dbReference type="HAMAP" id="MF_00445">
    <property type="entry name" value="NDH1_NuoN_1"/>
    <property type="match status" value="1"/>
</dbReference>
<keyword evidence="2 6" id="KW-1003">Cell membrane</keyword>
<feature type="transmembrane region" description="Helical" evidence="6">
    <location>
        <begin position="162"/>
        <end position="182"/>
    </location>
</feature>
<evidence type="ECO:0000256" key="8">
    <source>
        <dbReference type="SAM" id="MobiDB-lite"/>
    </source>
</evidence>
<feature type="transmembrane region" description="Helical" evidence="6">
    <location>
        <begin position="300"/>
        <end position="321"/>
    </location>
</feature>
<keyword evidence="10" id="KW-0560">Oxidoreductase</keyword>
<comment type="subunit">
    <text evidence="6">NDH-1 is composed of 14 different subunits. Subunits NuoA, H, J, K, L, M, N constitute the membrane sector of the complex.</text>
</comment>
<dbReference type="InterPro" id="IPR001750">
    <property type="entry name" value="ND/Mrp_TM"/>
</dbReference>
<keyword evidence="6 10" id="KW-0830">Ubiquinone</keyword>
<keyword evidence="5 6" id="KW-0472">Membrane</keyword>
<reference evidence="10" key="1">
    <citation type="submission" date="2020-02" db="EMBL/GenBank/DDBJ databases">
        <authorList>
            <person name="Meier V. D."/>
        </authorList>
    </citation>
    <scope>NUCLEOTIDE SEQUENCE</scope>
    <source>
        <strain evidence="10">AVDCRST_MAG77</strain>
    </source>
</reference>
<evidence type="ECO:0000256" key="7">
    <source>
        <dbReference type="RuleBase" id="RU000320"/>
    </source>
</evidence>
<keyword evidence="6" id="KW-1278">Translocase</keyword>
<dbReference type="GO" id="GO:0050136">
    <property type="term" value="F:NADH dehydrogenase (quinone) (non-electrogenic) activity"/>
    <property type="evidence" value="ECO:0007669"/>
    <property type="project" value="UniProtKB-UniRule"/>
</dbReference>
<name>A0A6J4JUC7_9CHLR</name>
<feature type="transmembrane region" description="Helical" evidence="6">
    <location>
        <begin position="590"/>
        <end position="610"/>
    </location>
</feature>
<feature type="transmembrane region" description="Helical" evidence="6">
    <location>
        <begin position="333"/>
        <end position="354"/>
    </location>
</feature>
<feature type="transmembrane region" description="Helical" evidence="6">
    <location>
        <begin position="202"/>
        <end position="229"/>
    </location>
</feature>
<dbReference type="GO" id="GO:0048038">
    <property type="term" value="F:quinone binding"/>
    <property type="evidence" value="ECO:0007669"/>
    <property type="project" value="UniProtKB-KW"/>
</dbReference>
<organism evidence="10">
    <name type="scientific">uncultured Chloroflexota bacterium</name>
    <dbReference type="NCBI Taxonomy" id="166587"/>
    <lineage>
        <taxon>Bacteria</taxon>
        <taxon>Bacillati</taxon>
        <taxon>Chloroflexota</taxon>
        <taxon>environmental samples</taxon>
    </lineage>
</organism>
<keyword evidence="6" id="KW-0874">Quinone</keyword>
<dbReference type="NCBIfam" id="TIGR01770">
    <property type="entry name" value="NDH_I_N"/>
    <property type="match status" value="1"/>
</dbReference>
<protein>
    <recommendedName>
        <fullName evidence="6">NADH-quinone oxidoreductase subunit N</fullName>
        <ecNumber evidence="6">7.1.1.-</ecNumber>
    </recommendedName>
    <alternativeName>
        <fullName evidence="6">NADH dehydrogenase I subunit N</fullName>
    </alternativeName>
    <alternativeName>
        <fullName evidence="6">NDH-1 subunit N</fullName>
    </alternativeName>
</protein>
<evidence type="ECO:0000256" key="5">
    <source>
        <dbReference type="ARBA" id="ARBA00023136"/>
    </source>
</evidence>
<comment type="catalytic activity">
    <reaction evidence="6">
        <text>a quinone + NADH + 5 H(+)(in) = a quinol + NAD(+) + 4 H(+)(out)</text>
        <dbReference type="Rhea" id="RHEA:57888"/>
        <dbReference type="ChEBI" id="CHEBI:15378"/>
        <dbReference type="ChEBI" id="CHEBI:24646"/>
        <dbReference type="ChEBI" id="CHEBI:57540"/>
        <dbReference type="ChEBI" id="CHEBI:57945"/>
        <dbReference type="ChEBI" id="CHEBI:132124"/>
    </reaction>
</comment>